<sequence>MKCQKIVKSKDVFTLIPQFRPKENWAPPFFELIWSARNYSFFWGRSLDEGIKYRLGTLFPEQSVQNMNEIVIKPRELPPHFDAREK</sequence>
<protein>
    <submittedName>
        <fullName evidence="1">Uncharacterized protein</fullName>
    </submittedName>
</protein>
<keyword evidence="2" id="KW-1185">Reference proteome</keyword>
<name>A0A0C2GHS7_9BILA</name>
<dbReference type="AlphaFoldDB" id="A0A0C2GHS7"/>
<gene>
    <name evidence="1" type="ORF">ANCDUO_11404</name>
</gene>
<evidence type="ECO:0000313" key="2">
    <source>
        <dbReference type="Proteomes" id="UP000054047"/>
    </source>
</evidence>
<evidence type="ECO:0000313" key="1">
    <source>
        <dbReference type="EMBL" id="KIH58389.1"/>
    </source>
</evidence>
<dbReference type="Proteomes" id="UP000054047">
    <property type="component" value="Unassembled WGS sequence"/>
</dbReference>
<organism evidence="1 2">
    <name type="scientific">Ancylostoma duodenale</name>
    <dbReference type="NCBI Taxonomy" id="51022"/>
    <lineage>
        <taxon>Eukaryota</taxon>
        <taxon>Metazoa</taxon>
        <taxon>Ecdysozoa</taxon>
        <taxon>Nematoda</taxon>
        <taxon>Chromadorea</taxon>
        <taxon>Rhabditida</taxon>
        <taxon>Rhabditina</taxon>
        <taxon>Rhabditomorpha</taxon>
        <taxon>Strongyloidea</taxon>
        <taxon>Ancylostomatidae</taxon>
        <taxon>Ancylostomatinae</taxon>
        <taxon>Ancylostoma</taxon>
    </lineage>
</organism>
<dbReference type="OrthoDB" id="640249at2759"/>
<proteinExistence type="predicted"/>
<accession>A0A0C2GHS7</accession>
<dbReference type="EMBL" id="KN733169">
    <property type="protein sequence ID" value="KIH58389.1"/>
    <property type="molecule type" value="Genomic_DNA"/>
</dbReference>
<reference evidence="1 2" key="1">
    <citation type="submission" date="2013-12" db="EMBL/GenBank/DDBJ databases">
        <title>Draft genome of the parsitic nematode Ancylostoma duodenale.</title>
        <authorList>
            <person name="Mitreva M."/>
        </authorList>
    </citation>
    <scope>NUCLEOTIDE SEQUENCE [LARGE SCALE GENOMIC DNA]</scope>
    <source>
        <strain evidence="1 2">Zhejiang</strain>
    </source>
</reference>